<gene>
    <name evidence="1" type="ORF">GCM10007968_21550</name>
</gene>
<reference evidence="1" key="2">
    <citation type="submission" date="2020-09" db="EMBL/GenBank/DDBJ databases">
        <authorList>
            <person name="Sun Q."/>
            <person name="Ohkuma M."/>
        </authorList>
    </citation>
    <scope>NUCLEOTIDE SEQUENCE</scope>
    <source>
        <strain evidence="1">JCM 15325</strain>
    </source>
</reference>
<keyword evidence="2" id="KW-1185">Reference proteome</keyword>
<dbReference type="Proteomes" id="UP000654670">
    <property type="component" value="Unassembled WGS sequence"/>
</dbReference>
<accession>A0A917S4H2</accession>
<organism evidence="1 2">
    <name type="scientific">Sporolactobacillus putidus</name>
    <dbReference type="NCBI Taxonomy" id="492735"/>
    <lineage>
        <taxon>Bacteria</taxon>
        <taxon>Bacillati</taxon>
        <taxon>Bacillota</taxon>
        <taxon>Bacilli</taxon>
        <taxon>Bacillales</taxon>
        <taxon>Sporolactobacillaceae</taxon>
        <taxon>Sporolactobacillus</taxon>
    </lineage>
</organism>
<evidence type="ECO:0008006" key="3">
    <source>
        <dbReference type="Google" id="ProtNLM"/>
    </source>
</evidence>
<proteinExistence type="predicted"/>
<dbReference type="AlphaFoldDB" id="A0A917S4H2"/>
<sequence>MFMGKGQVFPEKAVLTPAQIHDRTELYALVDEEAMYVFDRGYIDFKPEFP</sequence>
<comment type="caution">
    <text evidence="1">The sequence shown here is derived from an EMBL/GenBank/DDBJ whole genome shotgun (WGS) entry which is preliminary data.</text>
</comment>
<dbReference type="EMBL" id="BMOK01000008">
    <property type="protein sequence ID" value="GGL57209.1"/>
    <property type="molecule type" value="Genomic_DNA"/>
</dbReference>
<evidence type="ECO:0000313" key="2">
    <source>
        <dbReference type="Proteomes" id="UP000654670"/>
    </source>
</evidence>
<reference evidence="1" key="1">
    <citation type="journal article" date="2014" name="Int. J. Syst. Evol. Microbiol.">
        <title>Complete genome sequence of Corynebacterium casei LMG S-19264T (=DSM 44701T), isolated from a smear-ripened cheese.</title>
        <authorList>
            <consortium name="US DOE Joint Genome Institute (JGI-PGF)"/>
            <person name="Walter F."/>
            <person name="Albersmeier A."/>
            <person name="Kalinowski J."/>
            <person name="Ruckert C."/>
        </authorList>
    </citation>
    <scope>NUCLEOTIDE SEQUENCE</scope>
    <source>
        <strain evidence="1">JCM 15325</strain>
    </source>
</reference>
<name>A0A917S4H2_9BACL</name>
<evidence type="ECO:0000313" key="1">
    <source>
        <dbReference type="EMBL" id="GGL57209.1"/>
    </source>
</evidence>
<protein>
    <recommendedName>
        <fullName evidence="3">Transposase</fullName>
    </recommendedName>
</protein>